<dbReference type="GO" id="GO:0000981">
    <property type="term" value="F:DNA-binding transcription factor activity, RNA polymerase II-specific"/>
    <property type="evidence" value="ECO:0007669"/>
    <property type="project" value="TreeGrafter"/>
</dbReference>
<gene>
    <name evidence="3" type="ORF">NPX13_g1427</name>
</gene>
<dbReference type="Pfam" id="PF11951">
    <property type="entry name" value="Fungal_trans_2"/>
    <property type="match status" value="1"/>
</dbReference>
<evidence type="ECO:0000256" key="1">
    <source>
        <dbReference type="ARBA" id="ARBA00023242"/>
    </source>
</evidence>
<dbReference type="PANTHER" id="PTHR47657:SF13">
    <property type="entry name" value="ZN(2)-C6 FUNGAL-TYPE DOMAIN-CONTAINING PROTEIN-RELATED"/>
    <property type="match status" value="1"/>
</dbReference>
<feature type="compositionally biased region" description="Low complexity" evidence="2">
    <location>
        <begin position="56"/>
        <end position="71"/>
    </location>
</feature>
<organism evidence="3 4">
    <name type="scientific">Xylaria arbuscula</name>
    <dbReference type="NCBI Taxonomy" id="114810"/>
    <lineage>
        <taxon>Eukaryota</taxon>
        <taxon>Fungi</taxon>
        <taxon>Dikarya</taxon>
        <taxon>Ascomycota</taxon>
        <taxon>Pezizomycotina</taxon>
        <taxon>Sordariomycetes</taxon>
        <taxon>Xylariomycetidae</taxon>
        <taxon>Xylariales</taxon>
        <taxon>Xylariaceae</taxon>
        <taxon>Xylaria</taxon>
    </lineage>
</organism>
<reference evidence="3" key="1">
    <citation type="submission" date="2022-07" db="EMBL/GenBank/DDBJ databases">
        <title>Genome Sequence of Xylaria arbuscula.</title>
        <authorList>
            <person name="Buettner E."/>
        </authorList>
    </citation>
    <scope>NUCLEOTIDE SEQUENCE</scope>
    <source>
        <strain evidence="3">VT107</strain>
    </source>
</reference>
<sequence>MVANIVNGEESSVTKENLAVTAAPDGQTPPEMIRKRGRPRKDWTVVSVRSKNGQPSSLERTTSSASSHTSSDQGLEKTLHMPWDAQDIELFFHYTAKVCQDLSPADSSLWKDRVPRLSFRCHGVLHLLLAISAFHLSRQDNFRRDELEQRAEMHLALGLRRSTSLLPTLGVENCVELYVSTILVCICSFAKKPRPGHLVLVTDGSEVAWWELFRGVRVIIESIGISTLFAGELGPFSHYGDQDHVPHHYERVNSVAAEWEDALARVSALVSSTPDYNVRDSCQSALNMMIWCFQDTYGTAANPKLTVDAKFSTIMAWPYCLSDEFIRHLKNKESVPLILLTYFAVIIQELDSVWFIEGWALHILQGVSNLLPSDVHEYVQWPILQQRASASSAAQKANSGQ</sequence>
<feature type="region of interest" description="Disordered" evidence="2">
    <location>
        <begin position="1"/>
        <end position="75"/>
    </location>
</feature>
<keyword evidence="4" id="KW-1185">Reference proteome</keyword>
<dbReference type="VEuPathDB" id="FungiDB:F4678DRAFT_416526"/>
<keyword evidence="1" id="KW-0539">Nucleus</keyword>
<dbReference type="Proteomes" id="UP001148614">
    <property type="component" value="Unassembled WGS sequence"/>
</dbReference>
<proteinExistence type="predicted"/>
<dbReference type="AlphaFoldDB" id="A0A9W8TRA1"/>
<evidence type="ECO:0000313" key="3">
    <source>
        <dbReference type="EMBL" id="KAJ3579145.1"/>
    </source>
</evidence>
<evidence type="ECO:0000313" key="4">
    <source>
        <dbReference type="Proteomes" id="UP001148614"/>
    </source>
</evidence>
<name>A0A9W8TRA1_9PEZI</name>
<accession>A0A9W8TRA1</accession>
<protein>
    <submittedName>
        <fullName evidence="3">Uncharacterized protein</fullName>
    </submittedName>
</protein>
<evidence type="ECO:0000256" key="2">
    <source>
        <dbReference type="SAM" id="MobiDB-lite"/>
    </source>
</evidence>
<dbReference type="InterPro" id="IPR021858">
    <property type="entry name" value="Fun_TF"/>
</dbReference>
<dbReference type="InterPro" id="IPR052400">
    <property type="entry name" value="Zn2-C6_fungal_TF"/>
</dbReference>
<dbReference type="PANTHER" id="PTHR47657">
    <property type="entry name" value="STEROL REGULATORY ELEMENT-BINDING PROTEIN ECM22"/>
    <property type="match status" value="1"/>
</dbReference>
<comment type="caution">
    <text evidence="3">The sequence shown here is derived from an EMBL/GenBank/DDBJ whole genome shotgun (WGS) entry which is preliminary data.</text>
</comment>
<dbReference type="EMBL" id="JANPWZ010000127">
    <property type="protein sequence ID" value="KAJ3579145.1"/>
    <property type="molecule type" value="Genomic_DNA"/>
</dbReference>